<protein>
    <submittedName>
        <fullName evidence="1">Uncharacterized protein</fullName>
    </submittedName>
</protein>
<dbReference type="EMBL" id="JAAVLR010000002">
    <property type="protein sequence ID" value="NKC29013.1"/>
    <property type="molecule type" value="Genomic_DNA"/>
</dbReference>
<dbReference type="Proteomes" id="UP000568486">
    <property type="component" value="Unassembled WGS sequence"/>
</dbReference>
<reference evidence="1 2" key="1">
    <citation type="submission" date="2020-03" db="EMBL/GenBank/DDBJ databases">
        <title>Whole genome sequencing of clinical and environmental type strains of Ochrobactrum.</title>
        <authorList>
            <person name="Dharne M."/>
        </authorList>
    </citation>
    <scope>NUCLEOTIDE SEQUENCE [LARGE SCALE GENOMIC DNA]</scope>
    <source>
        <strain evidence="1 2">DSM 22292</strain>
    </source>
</reference>
<gene>
    <name evidence="1" type="ORF">HED52_19835</name>
</gene>
<organism evidence="1 2">
    <name type="scientific">Brucella ciceri</name>
    <dbReference type="NCBI Taxonomy" id="391287"/>
    <lineage>
        <taxon>Bacteria</taxon>
        <taxon>Pseudomonadati</taxon>
        <taxon>Pseudomonadota</taxon>
        <taxon>Alphaproteobacteria</taxon>
        <taxon>Hyphomicrobiales</taxon>
        <taxon>Brucellaceae</taxon>
        <taxon>Brucella/Ochrobactrum group</taxon>
        <taxon>Brucella</taxon>
    </lineage>
</organism>
<evidence type="ECO:0000313" key="1">
    <source>
        <dbReference type="EMBL" id="NKC29013.1"/>
    </source>
</evidence>
<name>A0ABX1DVR9_9HYPH</name>
<sequence length="100" mass="11274">MTTDVLAQLEEVDFWGRAIARPFIARQGSQHEREIKMNNHEENLGLTIPNTNFSVVKHAVATQRDIEDAHKQMLSPRKIGQSFPIYLGGHAGLIAKTFFS</sequence>
<accession>A0ABX1DVR9</accession>
<proteinExistence type="predicted"/>
<evidence type="ECO:0000313" key="2">
    <source>
        <dbReference type="Proteomes" id="UP000568486"/>
    </source>
</evidence>
<keyword evidence="2" id="KW-1185">Reference proteome</keyword>
<comment type="caution">
    <text evidence="1">The sequence shown here is derived from an EMBL/GenBank/DDBJ whole genome shotgun (WGS) entry which is preliminary data.</text>
</comment>